<feature type="region of interest" description="Disordered" evidence="1">
    <location>
        <begin position="119"/>
        <end position="162"/>
    </location>
</feature>
<evidence type="ECO:0000256" key="1">
    <source>
        <dbReference type="SAM" id="MobiDB-lite"/>
    </source>
</evidence>
<protein>
    <recommendedName>
        <fullName evidence="4">Scaffolding protein</fullName>
    </recommendedName>
</protein>
<proteinExistence type="predicted"/>
<dbReference type="Proteomes" id="UP000487882">
    <property type="component" value="Unassembled WGS sequence"/>
</dbReference>
<accession>A0A7K1J458</accession>
<gene>
    <name evidence="2" type="ORF">GSD1FS_0760</name>
</gene>
<evidence type="ECO:0000313" key="3">
    <source>
        <dbReference type="Proteomes" id="UP000487882"/>
    </source>
</evidence>
<dbReference type="AlphaFoldDB" id="A0A7K1J458"/>
<reference evidence="2 3" key="1">
    <citation type="submission" date="2019-09" db="EMBL/GenBank/DDBJ databases">
        <title>Bifidobacterium canis sp. nov., isolated from the digestive tract of German Shepherd dog puppy.</title>
        <authorList>
            <person name="Bunesova V."/>
        </authorList>
    </citation>
    <scope>NUCLEOTIDE SEQUENCE [LARGE SCALE GENOMIC DNA]</scope>
    <source>
        <strain evidence="2 3">GSD1FS</strain>
    </source>
</reference>
<feature type="compositionally biased region" description="Low complexity" evidence="1">
    <location>
        <begin position="1"/>
        <end position="24"/>
    </location>
</feature>
<keyword evidence="3" id="KW-1185">Reference proteome</keyword>
<dbReference type="EMBL" id="WNLP01000002">
    <property type="protein sequence ID" value="MUH59438.1"/>
    <property type="molecule type" value="Genomic_DNA"/>
</dbReference>
<dbReference type="RefSeq" id="WP_155588403.1">
    <property type="nucleotide sequence ID" value="NZ_WNLP01000002.1"/>
</dbReference>
<organism evidence="2 3">
    <name type="scientific">Bifidobacterium canis</name>
    <dbReference type="NCBI Taxonomy" id="2610880"/>
    <lineage>
        <taxon>Bacteria</taxon>
        <taxon>Bacillati</taxon>
        <taxon>Actinomycetota</taxon>
        <taxon>Actinomycetes</taxon>
        <taxon>Bifidobacteriales</taxon>
        <taxon>Bifidobacteriaceae</taxon>
        <taxon>Bifidobacterium</taxon>
    </lineage>
</organism>
<feature type="compositionally biased region" description="Basic and acidic residues" evidence="1">
    <location>
        <begin position="28"/>
        <end position="53"/>
    </location>
</feature>
<evidence type="ECO:0008006" key="4">
    <source>
        <dbReference type="Google" id="ProtNLM"/>
    </source>
</evidence>
<evidence type="ECO:0000313" key="2">
    <source>
        <dbReference type="EMBL" id="MUH59438.1"/>
    </source>
</evidence>
<sequence>MSENTTDATTMPETDTDTTQTDTTAEPGGEREEGKLSRENARRRIEAKEAREEADRLRAELDAIKLQQAREAIQREHAELTDTILDKYAPKDATADQLTQWAEDTIAFVDEINEQRKTTAKKDDSALKQGLASLRRMHQGGGTYAGSTTGNGIKDAANKLQR</sequence>
<feature type="region of interest" description="Disordered" evidence="1">
    <location>
        <begin position="1"/>
        <end position="53"/>
    </location>
</feature>
<comment type="caution">
    <text evidence="2">The sequence shown here is derived from an EMBL/GenBank/DDBJ whole genome shotgun (WGS) entry which is preliminary data.</text>
</comment>
<name>A0A7K1J458_9BIFI</name>